<keyword evidence="2" id="KW-0472">Membrane</keyword>
<keyword evidence="2" id="KW-1133">Transmembrane helix</keyword>
<accession>A0A0F9XT51</accession>
<protein>
    <submittedName>
        <fullName evidence="3">Uncharacterized protein</fullName>
    </submittedName>
</protein>
<dbReference type="EMBL" id="LAZR01000029">
    <property type="protein sequence ID" value="KKO02702.1"/>
    <property type="molecule type" value="Genomic_DNA"/>
</dbReference>
<gene>
    <name evidence="3" type="ORF">LCGC14_0101510</name>
</gene>
<name>A0A0F9XT51_9ZZZZ</name>
<proteinExistence type="predicted"/>
<sequence>MPFIAQGKINLKYVLTIVILAVIIGGGILAYQSWLVPREEVETPEVKPPEGVGPEETEVSSTKEETPNGLISTMFGEVIERFGSEDCKQKGKEGLTNQDYGFDSERIDLNSDGIEEFIFTPGWICGESIRGASGNGPFFIYQKINDSWISIGGDIWGMDYEVEDSKTDGHRDISTFARMGYQEHSDMFWRWQKSELKYKEISPEG</sequence>
<organism evidence="3">
    <name type="scientific">marine sediment metagenome</name>
    <dbReference type="NCBI Taxonomy" id="412755"/>
    <lineage>
        <taxon>unclassified sequences</taxon>
        <taxon>metagenomes</taxon>
        <taxon>ecological metagenomes</taxon>
    </lineage>
</organism>
<evidence type="ECO:0000313" key="3">
    <source>
        <dbReference type="EMBL" id="KKO02702.1"/>
    </source>
</evidence>
<dbReference type="AlphaFoldDB" id="A0A0F9XT51"/>
<keyword evidence="2" id="KW-0812">Transmembrane</keyword>
<comment type="caution">
    <text evidence="3">The sequence shown here is derived from an EMBL/GenBank/DDBJ whole genome shotgun (WGS) entry which is preliminary data.</text>
</comment>
<reference evidence="3" key="1">
    <citation type="journal article" date="2015" name="Nature">
        <title>Complex archaea that bridge the gap between prokaryotes and eukaryotes.</title>
        <authorList>
            <person name="Spang A."/>
            <person name="Saw J.H."/>
            <person name="Jorgensen S.L."/>
            <person name="Zaremba-Niedzwiedzka K."/>
            <person name="Martijn J."/>
            <person name="Lind A.E."/>
            <person name="van Eijk R."/>
            <person name="Schleper C."/>
            <person name="Guy L."/>
            <person name="Ettema T.J."/>
        </authorList>
    </citation>
    <scope>NUCLEOTIDE SEQUENCE</scope>
</reference>
<feature type="region of interest" description="Disordered" evidence="1">
    <location>
        <begin position="42"/>
        <end position="66"/>
    </location>
</feature>
<evidence type="ECO:0000256" key="2">
    <source>
        <dbReference type="SAM" id="Phobius"/>
    </source>
</evidence>
<feature type="transmembrane region" description="Helical" evidence="2">
    <location>
        <begin position="12"/>
        <end position="34"/>
    </location>
</feature>
<evidence type="ECO:0000256" key="1">
    <source>
        <dbReference type="SAM" id="MobiDB-lite"/>
    </source>
</evidence>